<dbReference type="EMBL" id="BCWF01000030">
    <property type="protein sequence ID" value="GAT29680.1"/>
    <property type="molecule type" value="Genomic_DNA"/>
</dbReference>
<dbReference type="AlphaFoldDB" id="A0A146FVC5"/>
<protein>
    <submittedName>
        <fullName evidence="2">Uncharacterized protein</fullName>
    </submittedName>
</protein>
<dbReference type="Proteomes" id="UP000075230">
    <property type="component" value="Unassembled WGS sequence"/>
</dbReference>
<evidence type="ECO:0000313" key="3">
    <source>
        <dbReference type="Proteomes" id="UP000075230"/>
    </source>
</evidence>
<reference evidence="3" key="2">
    <citation type="submission" date="2016-02" db="EMBL/GenBank/DDBJ databases">
        <title>Genome sequencing of Aspergillus luchuensis NBRC 4314.</title>
        <authorList>
            <person name="Yamada O."/>
        </authorList>
    </citation>
    <scope>NUCLEOTIDE SEQUENCE [LARGE SCALE GENOMIC DNA]</scope>
    <source>
        <strain evidence="3">RIB 2604</strain>
    </source>
</reference>
<reference evidence="2 3" key="1">
    <citation type="journal article" date="2016" name="DNA Res.">
        <title>Genome sequence of Aspergillus luchuensis NBRC 4314.</title>
        <authorList>
            <person name="Yamada O."/>
            <person name="Machida M."/>
            <person name="Hosoyama A."/>
            <person name="Goto M."/>
            <person name="Takahashi T."/>
            <person name="Futagami T."/>
            <person name="Yamagata Y."/>
            <person name="Takeuchi M."/>
            <person name="Kobayashi T."/>
            <person name="Koike H."/>
            <person name="Abe K."/>
            <person name="Asai K."/>
            <person name="Arita M."/>
            <person name="Fujita N."/>
            <person name="Fukuda K."/>
            <person name="Higa K."/>
            <person name="Horikawa H."/>
            <person name="Ishikawa T."/>
            <person name="Jinno K."/>
            <person name="Kato Y."/>
            <person name="Kirimura K."/>
            <person name="Mizutani O."/>
            <person name="Nakasone K."/>
            <person name="Sano M."/>
            <person name="Shiraishi Y."/>
            <person name="Tsukahara M."/>
            <person name="Gomi K."/>
        </authorList>
    </citation>
    <scope>NUCLEOTIDE SEQUENCE [LARGE SCALE GENOMIC DNA]</scope>
    <source>
        <strain evidence="2 3">RIB 2604</strain>
    </source>
</reference>
<name>A0A146FVC5_ASPKA</name>
<feature type="region of interest" description="Disordered" evidence="1">
    <location>
        <begin position="87"/>
        <end position="112"/>
    </location>
</feature>
<comment type="caution">
    <text evidence="2">The sequence shown here is derived from an EMBL/GenBank/DDBJ whole genome shotgun (WGS) entry which is preliminary data.</text>
</comment>
<evidence type="ECO:0000313" key="2">
    <source>
        <dbReference type="EMBL" id="GAT29680.1"/>
    </source>
</evidence>
<sequence>MSARILRSRSLRAMQQKARNVCARGAATEIALRPDTWAATGTHIEDLPCTKTRPAIKPVIIFEFVNFHPLAIAGWLHLQRHGPAEWRGGVSSLRDNSGTSVHRREESPEKAE</sequence>
<evidence type="ECO:0000256" key="1">
    <source>
        <dbReference type="SAM" id="MobiDB-lite"/>
    </source>
</evidence>
<proteinExistence type="predicted"/>
<feature type="compositionally biased region" description="Basic and acidic residues" evidence="1">
    <location>
        <begin position="102"/>
        <end position="112"/>
    </location>
</feature>
<gene>
    <name evidence="2" type="ORF">RIB2604_03100130</name>
</gene>
<organism evidence="2 3">
    <name type="scientific">Aspergillus kawachii</name>
    <name type="common">White koji mold</name>
    <name type="synonym">Aspergillus awamori var. kawachi</name>
    <dbReference type="NCBI Taxonomy" id="1069201"/>
    <lineage>
        <taxon>Eukaryota</taxon>
        <taxon>Fungi</taxon>
        <taxon>Dikarya</taxon>
        <taxon>Ascomycota</taxon>
        <taxon>Pezizomycotina</taxon>
        <taxon>Eurotiomycetes</taxon>
        <taxon>Eurotiomycetidae</taxon>
        <taxon>Eurotiales</taxon>
        <taxon>Aspergillaceae</taxon>
        <taxon>Aspergillus</taxon>
        <taxon>Aspergillus subgen. Circumdati</taxon>
    </lineage>
</organism>
<accession>A0A146FVC5</accession>